<keyword evidence="8" id="KW-1185">Reference proteome</keyword>
<name>A0A1Q2D2I5_9ACTN</name>
<dbReference type="GO" id="GO:0005886">
    <property type="term" value="C:plasma membrane"/>
    <property type="evidence" value="ECO:0007669"/>
    <property type="project" value="UniProtKB-SubCell"/>
</dbReference>
<reference evidence="7 8" key="1">
    <citation type="journal article" date="2008" name="Int. J. Syst. Evol. Microbiol.">
        <title>Tessaracoccus flavescens sp. nov., isolated from marine sediment.</title>
        <authorList>
            <person name="Lee D.W."/>
            <person name="Lee S.D."/>
        </authorList>
    </citation>
    <scope>NUCLEOTIDE SEQUENCE [LARGE SCALE GENOMIC DNA]</scope>
    <source>
        <strain evidence="7 8">SST-39T</strain>
    </source>
</reference>
<dbReference type="Proteomes" id="UP000188235">
    <property type="component" value="Chromosome"/>
</dbReference>
<feature type="transmembrane region" description="Helical" evidence="6">
    <location>
        <begin position="438"/>
        <end position="455"/>
    </location>
</feature>
<evidence type="ECO:0000256" key="6">
    <source>
        <dbReference type="SAM" id="Phobius"/>
    </source>
</evidence>
<protein>
    <recommendedName>
        <fullName evidence="9">Copper resistance protein CopD</fullName>
    </recommendedName>
</protein>
<feature type="transmembrane region" description="Helical" evidence="6">
    <location>
        <begin position="399"/>
        <end position="418"/>
    </location>
</feature>
<dbReference type="AlphaFoldDB" id="A0A1Q2D2I5"/>
<feature type="transmembrane region" description="Helical" evidence="6">
    <location>
        <begin position="286"/>
        <end position="306"/>
    </location>
</feature>
<evidence type="ECO:0000313" key="7">
    <source>
        <dbReference type="EMBL" id="AQP52545.1"/>
    </source>
</evidence>
<accession>A0A1Q2D2I5</accession>
<evidence type="ECO:0000256" key="5">
    <source>
        <dbReference type="ARBA" id="ARBA00023136"/>
    </source>
</evidence>
<keyword evidence="4 6" id="KW-1133">Transmembrane helix</keyword>
<feature type="transmembrane region" description="Helical" evidence="6">
    <location>
        <begin position="64"/>
        <end position="83"/>
    </location>
</feature>
<keyword evidence="3 6" id="KW-0812">Transmembrane</keyword>
<evidence type="ECO:0000256" key="2">
    <source>
        <dbReference type="ARBA" id="ARBA00022475"/>
    </source>
</evidence>
<gene>
    <name evidence="7" type="ORF">BW733_09145</name>
</gene>
<feature type="transmembrane region" description="Helical" evidence="6">
    <location>
        <begin position="90"/>
        <end position="112"/>
    </location>
</feature>
<dbReference type="EMBL" id="CP019607">
    <property type="protein sequence ID" value="AQP52545.1"/>
    <property type="molecule type" value="Genomic_DNA"/>
</dbReference>
<feature type="transmembrane region" description="Helical" evidence="6">
    <location>
        <begin position="158"/>
        <end position="179"/>
    </location>
</feature>
<proteinExistence type="predicted"/>
<comment type="subcellular location">
    <subcellularLocation>
        <location evidence="1">Cell membrane</location>
        <topology evidence="1">Multi-pass membrane protein</topology>
    </subcellularLocation>
</comment>
<dbReference type="KEGG" id="tfa:BW733_09145"/>
<evidence type="ECO:0008006" key="9">
    <source>
        <dbReference type="Google" id="ProtNLM"/>
    </source>
</evidence>
<feature type="transmembrane region" description="Helical" evidence="6">
    <location>
        <begin position="191"/>
        <end position="215"/>
    </location>
</feature>
<dbReference type="InterPro" id="IPR019108">
    <property type="entry name" value="Caa3_assmbl_CtaG-rel"/>
</dbReference>
<feature type="transmembrane region" description="Helical" evidence="6">
    <location>
        <begin position="345"/>
        <end position="372"/>
    </location>
</feature>
<sequence>MSGRKAFPVPAGTDLSILRWASAAWALSTFALVPMTALDTSGVSLAQLGQPGMAAYVIDAASNLWPTIIRFAGAAIVALTARVASRWTTLLIGLWAGGIAVLTPIVVGQVLVGPDHDLGGDMAMVQAVVAYPLFGVLVVLGLRALIGDDIANVTWRRWLRMAVVALPVIVVSDAVVTWFKLAGGPLLSTITGWLILARWVALAIVAAATVAVIVLRRRRQFAAAESSLLALAALGVFIWVAVTAAMWREPPPQYFVPTSINEIFLGFDTPIAPTLSNVFTTWRTNLLFVTLAVVGIAVYLYAVRVVRQRGDTWSNGRTAAWIIGWIVAAGVTSSGLGFYSAPHFGIHMIVHMSLSMLAPVLLSLGGVLTLLLRASRAGGPVASLHEWISWVLAWRVSKALFNPLVAFVLFISSYYGLYFTGLFEHLMRYHWGHQLMNVHFLVVGYIYYSLIIGVDRGPRPLPHIAKLGMAMAAMPFHAFFGVILMNGRTVIADSYYRMLDIPWADLPAAQELGGGVAWAGGEIPSLLVIVALGIQWARQDNKEARRRDRHMDSGRDNEYEEYNEMLKALSERSAATGPRTGDDR</sequence>
<feature type="transmembrane region" description="Helical" evidence="6">
    <location>
        <begin position="318"/>
        <end position="339"/>
    </location>
</feature>
<feature type="transmembrane region" description="Helical" evidence="6">
    <location>
        <begin position="20"/>
        <end position="38"/>
    </location>
</feature>
<feature type="transmembrane region" description="Helical" evidence="6">
    <location>
        <begin position="227"/>
        <end position="247"/>
    </location>
</feature>
<feature type="transmembrane region" description="Helical" evidence="6">
    <location>
        <begin position="124"/>
        <end position="146"/>
    </location>
</feature>
<dbReference type="Pfam" id="PF09678">
    <property type="entry name" value="Caa3_CtaG"/>
    <property type="match status" value="1"/>
</dbReference>
<feature type="transmembrane region" description="Helical" evidence="6">
    <location>
        <begin position="476"/>
        <end position="496"/>
    </location>
</feature>
<dbReference type="STRING" id="399497.BW733_09145"/>
<evidence type="ECO:0000256" key="3">
    <source>
        <dbReference type="ARBA" id="ARBA00022692"/>
    </source>
</evidence>
<evidence type="ECO:0000256" key="1">
    <source>
        <dbReference type="ARBA" id="ARBA00004651"/>
    </source>
</evidence>
<keyword evidence="2" id="KW-1003">Cell membrane</keyword>
<evidence type="ECO:0000256" key="4">
    <source>
        <dbReference type="ARBA" id="ARBA00022989"/>
    </source>
</evidence>
<keyword evidence="5 6" id="KW-0472">Membrane</keyword>
<evidence type="ECO:0000313" key="8">
    <source>
        <dbReference type="Proteomes" id="UP000188235"/>
    </source>
</evidence>
<organism evidence="7 8">
    <name type="scientific">Tessaracoccus flavescens</name>
    <dbReference type="NCBI Taxonomy" id="399497"/>
    <lineage>
        <taxon>Bacteria</taxon>
        <taxon>Bacillati</taxon>
        <taxon>Actinomycetota</taxon>
        <taxon>Actinomycetes</taxon>
        <taxon>Propionibacteriales</taxon>
        <taxon>Propionibacteriaceae</taxon>
        <taxon>Tessaracoccus</taxon>
    </lineage>
</organism>
<feature type="transmembrane region" description="Helical" evidence="6">
    <location>
        <begin position="516"/>
        <end position="537"/>
    </location>
</feature>